<evidence type="ECO:0000313" key="1">
    <source>
        <dbReference type="EMBL" id="GMF41995.1"/>
    </source>
</evidence>
<dbReference type="SUPFAM" id="SSF53474">
    <property type="entry name" value="alpha/beta-Hydrolases"/>
    <property type="match status" value="1"/>
</dbReference>
<dbReference type="AlphaFoldDB" id="A0A9W6XMT4"/>
<dbReference type="OrthoDB" id="94039at2759"/>
<keyword evidence="2" id="KW-1185">Reference proteome</keyword>
<sequence>MQIAPPNDYGHQGIRGEGGLLDKHQSDSLVVGRHDGQAQGDAAVRACVWVLQGHVGAGAASVEEDAGAAARGHADRDLRLPIDKVMLCCCLRSSRAAADKYFSTAEAFAAWDREALAAHLAGALTDQPDGSVTLACDPRLEASLYSMEALHFSDQELQRPKCPICFHWGTKSHMCFEKMLKAIETKFPHLYATRKGMPGLGHLVVMEDPALTAENIAYELLQLQPFAQANAKL</sequence>
<name>A0A9W6XMT4_9STRA</name>
<dbReference type="Gene3D" id="3.40.50.1820">
    <property type="entry name" value="alpha/beta hydrolase"/>
    <property type="match status" value="1"/>
</dbReference>
<comment type="caution">
    <text evidence="1">The sequence shown here is derived from an EMBL/GenBank/DDBJ whole genome shotgun (WGS) entry which is preliminary data.</text>
</comment>
<protein>
    <submittedName>
        <fullName evidence="1">Unnamed protein product</fullName>
    </submittedName>
</protein>
<dbReference type="InterPro" id="IPR029058">
    <property type="entry name" value="AB_hydrolase_fold"/>
</dbReference>
<proteinExistence type="predicted"/>
<dbReference type="Proteomes" id="UP001165121">
    <property type="component" value="Unassembled WGS sequence"/>
</dbReference>
<evidence type="ECO:0000313" key="2">
    <source>
        <dbReference type="Proteomes" id="UP001165121"/>
    </source>
</evidence>
<organism evidence="1 2">
    <name type="scientific">Phytophthora fragariaefolia</name>
    <dbReference type="NCBI Taxonomy" id="1490495"/>
    <lineage>
        <taxon>Eukaryota</taxon>
        <taxon>Sar</taxon>
        <taxon>Stramenopiles</taxon>
        <taxon>Oomycota</taxon>
        <taxon>Peronosporomycetes</taxon>
        <taxon>Peronosporales</taxon>
        <taxon>Peronosporaceae</taxon>
        <taxon>Phytophthora</taxon>
    </lineage>
</organism>
<gene>
    <name evidence="1" type="ORF">Pfra01_001354500</name>
</gene>
<accession>A0A9W6XMT4</accession>
<reference evidence="1" key="1">
    <citation type="submission" date="2023-04" db="EMBL/GenBank/DDBJ databases">
        <title>Phytophthora fragariaefolia NBRC 109709.</title>
        <authorList>
            <person name="Ichikawa N."/>
            <person name="Sato H."/>
            <person name="Tonouchi N."/>
        </authorList>
    </citation>
    <scope>NUCLEOTIDE SEQUENCE</scope>
    <source>
        <strain evidence="1">NBRC 109709</strain>
    </source>
</reference>
<dbReference type="EMBL" id="BSXT01001390">
    <property type="protein sequence ID" value="GMF41995.1"/>
    <property type="molecule type" value="Genomic_DNA"/>
</dbReference>